<evidence type="ECO:0000313" key="6">
    <source>
        <dbReference type="Proteomes" id="UP000078200"/>
    </source>
</evidence>
<dbReference type="PANTHER" id="PTHR11008">
    <property type="entry name" value="PROTEIN TAKEOUT-LIKE PROTEIN"/>
    <property type="match status" value="1"/>
</dbReference>
<feature type="signal peptide" evidence="4">
    <location>
        <begin position="1"/>
        <end position="19"/>
    </location>
</feature>
<evidence type="ECO:0000256" key="1">
    <source>
        <dbReference type="ARBA" id="ARBA00022729"/>
    </source>
</evidence>
<dbReference type="PANTHER" id="PTHR11008:SF39">
    <property type="entry name" value="CIRCADIAN CLOCK-CONTROLLED PROTEIN-LIKE PROTEIN"/>
    <property type="match status" value="1"/>
</dbReference>
<dbReference type="EnsemblMetazoa" id="GAUT012624-RA">
    <property type="protein sequence ID" value="GAUT012624-PA"/>
    <property type="gene ID" value="GAUT012624"/>
</dbReference>
<dbReference type="VEuPathDB" id="VectorBase:GAUT012624"/>
<organism evidence="5 6">
    <name type="scientific">Glossina austeni</name>
    <name type="common">Savannah tsetse fly</name>
    <dbReference type="NCBI Taxonomy" id="7395"/>
    <lineage>
        <taxon>Eukaryota</taxon>
        <taxon>Metazoa</taxon>
        <taxon>Ecdysozoa</taxon>
        <taxon>Arthropoda</taxon>
        <taxon>Hexapoda</taxon>
        <taxon>Insecta</taxon>
        <taxon>Pterygota</taxon>
        <taxon>Neoptera</taxon>
        <taxon>Endopterygota</taxon>
        <taxon>Diptera</taxon>
        <taxon>Brachycera</taxon>
        <taxon>Muscomorpha</taxon>
        <taxon>Hippoboscoidea</taxon>
        <taxon>Glossinidae</taxon>
        <taxon>Glossina</taxon>
    </lineage>
</organism>
<name>A0A1A9UR21_GLOAU</name>
<dbReference type="STRING" id="7395.A0A1A9UR21"/>
<dbReference type="GO" id="GO:0005615">
    <property type="term" value="C:extracellular space"/>
    <property type="evidence" value="ECO:0007669"/>
    <property type="project" value="TreeGrafter"/>
</dbReference>
<accession>A0A1A9UR21</accession>
<dbReference type="FunFam" id="3.15.10.30:FF:000001">
    <property type="entry name" value="Takeout-like protein 1"/>
    <property type="match status" value="1"/>
</dbReference>
<evidence type="ECO:0008006" key="7">
    <source>
        <dbReference type="Google" id="ProtNLM"/>
    </source>
</evidence>
<sequence length="245" mass="27715">MLSKVETLILILTFRMCFSKLPSTITTCHRNHPDLENCIIKAVEAVRPLLGHGNFGDGYRSPPLEPLNLDNIELGGGQQFHAIFSNMQVRGGSNFIINKLKANTSSMAFDLLLTLPRIDFVGNYFMKLNILLLDVEGQGKVRGHCENATALVKMRGVRYFKDDVELVKFIKMPMRINISVFKMHLDNLFNGDPVLSEVGNTIINDNQDLYLKEIIPGLQKALSQKFLDIANMMLAYTTYDEILYK</sequence>
<reference evidence="5" key="1">
    <citation type="submission" date="2020-05" db="UniProtKB">
        <authorList>
            <consortium name="EnsemblMetazoa"/>
        </authorList>
    </citation>
    <scope>IDENTIFICATION</scope>
    <source>
        <strain evidence="5">TTRI</strain>
    </source>
</reference>
<keyword evidence="2" id="KW-0090">Biological rhythms</keyword>
<comment type="similarity">
    <text evidence="3">Belongs to the TO family.</text>
</comment>
<dbReference type="InterPro" id="IPR038606">
    <property type="entry name" value="To_sf"/>
</dbReference>
<keyword evidence="6" id="KW-1185">Reference proteome</keyword>
<evidence type="ECO:0000256" key="3">
    <source>
        <dbReference type="ARBA" id="ARBA00060902"/>
    </source>
</evidence>
<keyword evidence="1 4" id="KW-0732">Signal</keyword>
<dbReference type="Pfam" id="PF06585">
    <property type="entry name" value="JHBP"/>
    <property type="match status" value="1"/>
</dbReference>
<evidence type="ECO:0000313" key="5">
    <source>
        <dbReference type="EnsemblMetazoa" id="GAUT012624-PA"/>
    </source>
</evidence>
<feature type="chain" id="PRO_5008398747" description="Hemolymph juvenile hormone binding protein" evidence="4">
    <location>
        <begin position="20"/>
        <end position="245"/>
    </location>
</feature>
<dbReference type="Gene3D" id="3.15.10.30">
    <property type="entry name" value="Haemolymph juvenile hormone binding protein"/>
    <property type="match status" value="1"/>
</dbReference>
<proteinExistence type="inferred from homology"/>
<dbReference type="AlphaFoldDB" id="A0A1A9UR21"/>
<dbReference type="InterPro" id="IPR010562">
    <property type="entry name" value="Haemolymph_juvenile_hormone-bd"/>
</dbReference>
<dbReference type="SMART" id="SM00700">
    <property type="entry name" value="JHBP"/>
    <property type="match status" value="1"/>
</dbReference>
<protein>
    <recommendedName>
        <fullName evidence="7">Hemolymph juvenile hormone binding protein</fullName>
    </recommendedName>
</protein>
<evidence type="ECO:0000256" key="2">
    <source>
        <dbReference type="ARBA" id="ARBA00023108"/>
    </source>
</evidence>
<dbReference type="Proteomes" id="UP000078200">
    <property type="component" value="Unassembled WGS sequence"/>
</dbReference>
<dbReference type="GO" id="GO:0007623">
    <property type="term" value="P:circadian rhythm"/>
    <property type="evidence" value="ECO:0007669"/>
    <property type="project" value="UniProtKB-ARBA"/>
</dbReference>
<evidence type="ECO:0000256" key="4">
    <source>
        <dbReference type="SAM" id="SignalP"/>
    </source>
</evidence>